<keyword evidence="3" id="KW-1185">Reference proteome</keyword>
<accession>A0A1M4W832</accession>
<keyword evidence="1" id="KW-0812">Transmembrane</keyword>
<evidence type="ECO:0000313" key="3">
    <source>
        <dbReference type="Proteomes" id="UP000325134"/>
    </source>
</evidence>
<keyword evidence="1" id="KW-0472">Membrane</keyword>
<name>A0A1M4W832_9RHOB</name>
<evidence type="ECO:0000313" key="2">
    <source>
        <dbReference type="EMBL" id="SHE77253.1"/>
    </source>
</evidence>
<protein>
    <submittedName>
        <fullName evidence="2">Uncharacterized protein</fullName>
    </submittedName>
</protein>
<dbReference type="RefSeq" id="WP_149775420.1">
    <property type="nucleotide sequence ID" value="NZ_FQVK01000008.1"/>
</dbReference>
<dbReference type="AlphaFoldDB" id="A0A1M4W832"/>
<dbReference type="Proteomes" id="UP000325134">
    <property type="component" value="Unassembled WGS sequence"/>
</dbReference>
<feature type="transmembrane region" description="Helical" evidence="1">
    <location>
        <begin position="25"/>
        <end position="44"/>
    </location>
</feature>
<dbReference type="OrthoDB" id="7708330at2"/>
<sequence length="129" mass="13517">MLNILSKVVGPHRAVSIYAFMKTRGLVILGGVSVIGVAAALLLLNGDGRHEHEAFLTVPVLSATPINGDLKNGVIASVRLPDGSAASITATEAPIAQTVGTTACIEKRVYVDTGEPRYRFKLPKYCAGS</sequence>
<evidence type="ECO:0000256" key="1">
    <source>
        <dbReference type="SAM" id="Phobius"/>
    </source>
</evidence>
<reference evidence="2 3" key="1">
    <citation type="submission" date="2016-11" db="EMBL/GenBank/DDBJ databases">
        <authorList>
            <person name="Varghese N."/>
            <person name="Submissions S."/>
        </authorList>
    </citation>
    <scope>NUCLEOTIDE SEQUENCE [LARGE SCALE GENOMIC DNA]</scope>
    <source>
        <strain evidence="2 3">DSM 29341</strain>
    </source>
</reference>
<proteinExistence type="predicted"/>
<dbReference type="EMBL" id="FQVK01000008">
    <property type="protein sequence ID" value="SHE77253.1"/>
    <property type="molecule type" value="Genomic_DNA"/>
</dbReference>
<organism evidence="2 3">
    <name type="scientific">Ruegeria intermedia</name>
    <dbReference type="NCBI Taxonomy" id="996115"/>
    <lineage>
        <taxon>Bacteria</taxon>
        <taxon>Pseudomonadati</taxon>
        <taxon>Pseudomonadota</taxon>
        <taxon>Alphaproteobacteria</taxon>
        <taxon>Rhodobacterales</taxon>
        <taxon>Roseobacteraceae</taxon>
        <taxon>Ruegeria</taxon>
    </lineage>
</organism>
<gene>
    <name evidence="2" type="ORF">SAMN05444279_10810</name>
</gene>
<keyword evidence="1" id="KW-1133">Transmembrane helix</keyword>